<feature type="compositionally biased region" description="Basic and acidic residues" evidence="1">
    <location>
        <begin position="1"/>
        <end position="19"/>
    </location>
</feature>
<dbReference type="RefSeq" id="WP_179911305.1">
    <property type="nucleotide sequence ID" value="NZ_CP058910.1"/>
</dbReference>
<dbReference type="AlphaFoldDB" id="A0A7D5P059"/>
<reference evidence="2 3" key="1">
    <citation type="submission" date="2020-07" db="EMBL/GenBank/DDBJ databases">
        <title>Halosimplex pelagicum sp. nov. and Halosimplex rubrum sp. nov., isolated from salted brown alga Laminaria, and emended description of the genus Halosimplex.</title>
        <authorList>
            <person name="Cui H."/>
        </authorList>
    </citation>
    <scope>NUCLEOTIDE SEQUENCE [LARGE SCALE GENOMIC DNA]</scope>
    <source>
        <strain evidence="2 3">R27</strain>
    </source>
</reference>
<feature type="region of interest" description="Disordered" evidence="1">
    <location>
        <begin position="1"/>
        <end position="47"/>
    </location>
</feature>
<dbReference type="GeneID" id="56077949"/>
<protein>
    <submittedName>
        <fullName evidence="2">Uncharacterized protein</fullName>
    </submittedName>
</protein>
<dbReference type="Proteomes" id="UP000509667">
    <property type="component" value="Chromosome"/>
</dbReference>
<organism evidence="2 3">
    <name type="scientific">Halosimplex rubrum</name>
    <dbReference type="NCBI Taxonomy" id="869889"/>
    <lineage>
        <taxon>Archaea</taxon>
        <taxon>Methanobacteriati</taxon>
        <taxon>Methanobacteriota</taxon>
        <taxon>Stenosarchaea group</taxon>
        <taxon>Halobacteria</taxon>
        <taxon>Halobacteriales</taxon>
        <taxon>Haloarculaceae</taxon>
        <taxon>Halosimplex</taxon>
    </lineage>
</organism>
<gene>
    <name evidence="2" type="ORF">HZS55_08760</name>
</gene>
<accession>A0A7D5P059</accession>
<proteinExistence type="predicted"/>
<dbReference type="EMBL" id="CP058910">
    <property type="protein sequence ID" value="QLH77377.1"/>
    <property type="molecule type" value="Genomic_DNA"/>
</dbReference>
<feature type="compositionally biased region" description="Acidic residues" evidence="1">
    <location>
        <begin position="20"/>
        <end position="47"/>
    </location>
</feature>
<sequence>MCHEYASRVWDRESENRESESDDDLPAFADEEGGDDVEVLTDGGDES</sequence>
<evidence type="ECO:0000313" key="2">
    <source>
        <dbReference type="EMBL" id="QLH77377.1"/>
    </source>
</evidence>
<evidence type="ECO:0000256" key="1">
    <source>
        <dbReference type="SAM" id="MobiDB-lite"/>
    </source>
</evidence>
<name>A0A7D5P059_9EURY</name>
<dbReference type="KEGG" id="hrr:HZS55_08760"/>
<evidence type="ECO:0000313" key="3">
    <source>
        <dbReference type="Proteomes" id="UP000509667"/>
    </source>
</evidence>
<keyword evidence="3" id="KW-1185">Reference proteome</keyword>